<reference evidence="11" key="2">
    <citation type="submission" date="2024-10" db="UniProtKB">
        <authorList>
            <consortium name="EnsemblProtists"/>
        </authorList>
    </citation>
    <scope>IDENTIFICATION</scope>
</reference>
<evidence type="ECO:0000256" key="5">
    <source>
        <dbReference type="ARBA" id="ARBA00022737"/>
    </source>
</evidence>
<dbReference type="AlphaFoldDB" id="A0A0D3JI00"/>
<dbReference type="InterPro" id="IPR018108">
    <property type="entry name" value="MCP_transmembrane"/>
</dbReference>
<dbReference type="EnsemblProtists" id="EOD23135">
    <property type="protein sequence ID" value="EOD23135"/>
    <property type="gene ID" value="EMIHUDRAFT_432184"/>
</dbReference>
<keyword evidence="12" id="KW-1185">Reference proteome</keyword>
<evidence type="ECO:0000256" key="4">
    <source>
        <dbReference type="ARBA" id="ARBA00022692"/>
    </source>
</evidence>
<evidence type="ECO:0000256" key="9">
    <source>
        <dbReference type="RuleBase" id="RU000488"/>
    </source>
</evidence>
<keyword evidence="4 8" id="KW-0812">Transmembrane</keyword>
<dbReference type="PROSITE" id="PS51257">
    <property type="entry name" value="PROKAR_LIPOPROTEIN"/>
    <property type="match status" value="1"/>
</dbReference>
<dbReference type="HOGENOM" id="CLU_015166_3_0_1"/>
<name>A0A0D3JI00_EMIH1</name>
<evidence type="ECO:0000256" key="2">
    <source>
        <dbReference type="ARBA" id="ARBA00006375"/>
    </source>
</evidence>
<dbReference type="Proteomes" id="UP000013827">
    <property type="component" value="Unassembled WGS sequence"/>
</dbReference>
<evidence type="ECO:0000313" key="12">
    <source>
        <dbReference type="Proteomes" id="UP000013827"/>
    </source>
</evidence>
<dbReference type="GO" id="GO:0016020">
    <property type="term" value="C:membrane"/>
    <property type="evidence" value="ECO:0007669"/>
    <property type="project" value="UniProtKB-SubCell"/>
</dbReference>
<protein>
    <submittedName>
        <fullName evidence="11">Uncharacterized protein</fullName>
    </submittedName>
</protein>
<evidence type="ECO:0000256" key="7">
    <source>
        <dbReference type="ARBA" id="ARBA00023136"/>
    </source>
</evidence>
<dbReference type="InterPro" id="IPR023395">
    <property type="entry name" value="MCP_dom_sf"/>
</dbReference>
<comment type="subcellular location">
    <subcellularLocation>
        <location evidence="1">Membrane</location>
        <topology evidence="1">Multi-pass membrane protein</topology>
    </subcellularLocation>
</comment>
<dbReference type="eggNOG" id="KOG0768">
    <property type="taxonomic scope" value="Eukaryota"/>
</dbReference>
<keyword evidence="3 9" id="KW-0813">Transport</keyword>
<feature type="repeat" description="Solcar" evidence="8">
    <location>
        <begin position="164"/>
        <end position="246"/>
    </location>
</feature>
<dbReference type="RefSeq" id="XP_005775564.1">
    <property type="nucleotide sequence ID" value="XM_005775507.1"/>
</dbReference>
<evidence type="ECO:0000256" key="8">
    <source>
        <dbReference type="PROSITE-ProRule" id="PRU00282"/>
    </source>
</evidence>
<evidence type="ECO:0000256" key="1">
    <source>
        <dbReference type="ARBA" id="ARBA00004141"/>
    </source>
</evidence>
<evidence type="ECO:0000256" key="10">
    <source>
        <dbReference type="SAM" id="SignalP"/>
    </source>
</evidence>
<dbReference type="PROSITE" id="PS50920">
    <property type="entry name" value="SOLCAR"/>
    <property type="match status" value="3"/>
</dbReference>
<feature type="chain" id="PRO_5044259758" evidence="10">
    <location>
        <begin position="17"/>
        <end position="350"/>
    </location>
</feature>
<keyword evidence="10" id="KW-0732">Signal</keyword>
<comment type="similarity">
    <text evidence="2 9">Belongs to the mitochondrial carrier (TC 2.A.29) family.</text>
</comment>
<feature type="repeat" description="Solcar" evidence="8">
    <location>
        <begin position="75"/>
        <end position="157"/>
    </location>
</feature>
<feature type="signal peptide" evidence="10">
    <location>
        <begin position="1"/>
        <end position="16"/>
    </location>
</feature>
<dbReference type="PaxDb" id="2903-EOD23135"/>
<keyword evidence="6" id="KW-1133">Transmembrane helix</keyword>
<dbReference type="OMA" id="ACANVAY"/>
<dbReference type="PANTHER" id="PTHR45667">
    <property type="entry name" value="S-ADENOSYLMETHIONINE MITOCHONDRIAL CARRIER PROTEIN"/>
    <property type="match status" value="1"/>
</dbReference>
<accession>A0A0D3JI00</accession>
<sequence>MLRCSLALTLLAGVCGCRQVAGGVRALESGLLPRRRAVLAAVPLVAGAPRALAIAAPQASAVTVAASAVPPSAAAEFWSGLLAGAVQKTVKELALHPLDTAKARLQAPVAAGWTGGGRRAVLGELFKSPYDGLAPALISGAPAASAFFAVKDGAKRAVAGLQLGKAETTVLAVACANVAYWGIKNPSEVLKVRRQAGVASDTAGAAVEIWRAEGVAGFYSSAGPNYAYSTPVDVVKFLLYEQLKASYAARRGRSGLSPVEAAVGGAAAAATAQALATPLDVARVRIMTSDATGVAATLRRVAAEEGAGALWAGVAPKVARALASGAIQFSTYEATKDWAVGYLARTFPRL</sequence>
<dbReference type="Gene3D" id="1.50.40.10">
    <property type="entry name" value="Mitochondrial carrier domain"/>
    <property type="match status" value="2"/>
</dbReference>
<dbReference type="KEGG" id="ehx:EMIHUDRAFT_432184"/>
<evidence type="ECO:0000256" key="6">
    <source>
        <dbReference type="ARBA" id="ARBA00022989"/>
    </source>
</evidence>
<reference evidence="12" key="1">
    <citation type="journal article" date="2013" name="Nature">
        <title>Pan genome of the phytoplankton Emiliania underpins its global distribution.</title>
        <authorList>
            <person name="Read B.A."/>
            <person name="Kegel J."/>
            <person name="Klute M.J."/>
            <person name="Kuo A."/>
            <person name="Lefebvre S.C."/>
            <person name="Maumus F."/>
            <person name="Mayer C."/>
            <person name="Miller J."/>
            <person name="Monier A."/>
            <person name="Salamov A."/>
            <person name="Young J."/>
            <person name="Aguilar M."/>
            <person name="Claverie J.M."/>
            <person name="Frickenhaus S."/>
            <person name="Gonzalez K."/>
            <person name="Herman E.K."/>
            <person name="Lin Y.C."/>
            <person name="Napier J."/>
            <person name="Ogata H."/>
            <person name="Sarno A.F."/>
            <person name="Shmutz J."/>
            <person name="Schroeder D."/>
            <person name="de Vargas C."/>
            <person name="Verret F."/>
            <person name="von Dassow P."/>
            <person name="Valentin K."/>
            <person name="Van de Peer Y."/>
            <person name="Wheeler G."/>
            <person name="Dacks J.B."/>
            <person name="Delwiche C.F."/>
            <person name="Dyhrman S.T."/>
            <person name="Glockner G."/>
            <person name="John U."/>
            <person name="Richards T."/>
            <person name="Worden A.Z."/>
            <person name="Zhang X."/>
            <person name="Grigoriev I.V."/>
            <person name="Allen A.E."/>
            <person name="Bidle K."/>
            <person name="Borodovsky M."/>
            <person name="Bowler C."/>
            <person name="Brownlee C."/>
            <person name="Cock J.M."/>
            <person name="Elias M."/>
            <person name="Gladyshev V.N."/>
            <person name="Groth M."/>
            <person name="Guda C."/>
            <person name="Hadaegh A."/>
            <person name="Iglesias-Rodriguez M.D."/>
            <person name="Jenkins J."/>
            <person name="Jones B.M."/>
            <person name="Lawson T."/>
            <person name="Leese F."/>
            <person name="Lindquist E."/>
            <person name="Lobanov A."/>
            <person name="Lomsadze A."/>
            <person name="Malik S.B."/>
            <person name="Marsh M.E."/>
            <person name="Mackinder L."/>
            <person name="Mock T."/>
            <person name="Mueller-Roeber B."/>
            <person name="Pagarete A."/>
            <person name="Parker M."/>
            <person name="Probert I."/>
            <person name="Quesneville H."/>
            <person name="Raines C."/>
            <person name="Rensing S.A."/>
            <person name="Riano-Pachon D.M."/>
            <person name="Richier S."/>
            <person name="Rokitta S."/>
            <person name="Shiraiwa Y."/>
            <person name="Soanes D.M."/>
            <person name="van der Giezen M."/>
            <person name="Wahlund T.M."/>
            <person name="Williams B."/>
            <person name="Wilson W."/>
            <person name="Wolfe G."/>
            <person name="Wurch L.L."/>
        </authorList>
    </citation>
    <scope>NUCLEOTIDE SEQUENCE</scope>
</reference>
<feature type="repeat" description="Solcar" evidence="8">
    <location>
        <begin position="256"/>
        <end position="338"/>
    </location>
</feature>
<evidence type="ECO:0000313" key="11">
    <source>
        <dbReference type="EnsemblProtists" id="EOD23135"/>
    </source>
</evidence>
<keyword evidence="5" id="KW-0677">Repeat</keyword>
<dbReference type="Pfam" id="PF00153">
    <property type="entry name" value="Mito_carr"/>
    <property type="match status" value="3"/>
</dbReference>
<dbReference type="SUPFAM" id="SSF103506">
    <property type="entry name" value="Mitochondrial carrier"/>
    <property type="match status" value="1"/>
</dbReference>
<dbReference type="GeneID" id="17268682"/>
<keyword evidence="7 8" id="KW-0472">Membrane</keyword>
<evidence type="ECO:0000256" key="3">
    <source>
        <dbReference type="ARBA" id="ARBA00022448"/>
    </source>
</evidence>
<proteinExistence type="inferred from homology"/>
<organism evidence="11 12">
    <name type="scientific">Emiliania huxleyi (strain CCMP1516)</name>
    <dbReference type="NCBI Taxonomy" id="280463"/>
    <lineage>
        <taxon>Eukaryota</taxon>
        <taxon>Haptista</taxon>
        <taxon>Haptophyta</taxon>
        <taxon>Prymnesiophyceae</taxon>
        <taxon>Isochrysidales</taxon>
        <taxon>Noelaerhabdaceae</taxon>
        <taxon>Emiliania</taxon>
    </lineage>
</organism>